<protein>
    <submittedName>
        <fullName evidence="1">Uncharacterized protein</fullName>
    </submittedName>
</protein>
<comment type="caution">
    <text evidence="1">The sequence shown here is derived from an EMBL/GenBank/DDBJ whole genome shotgun (WGS) entry which is preliminary data.</text>
</comment>
<evidence type="ECO:0000313" key="2">
    <source>
        <dbReference type="Proteomes" id="UP001150603"/>
    </source>
</evidence>
<dbReference type="EMBL" id="JANBPW010000022">
    <property type="protein sequence ID" value="KAJ1951368.1"/>
    <property type="molecule type" value="Genomic_DNA"/>
</dbReference>
<evidence type="ECO:0000313" key="1">
    <source>
        <dbReference type="EMBL" id="KAJ1951368.1"/>
    </source>
</evidence>
<organism evidence="1 2">
    <name type="scientific">Linderina macrospora</name>
    <dbReference type="NCBI Taxonomy" id="4868"/>
    <lineage>
        <taxon>Eukaryota</taxon>
        <taxon>Fungi</taxon>
        <taxon>Fungi incertae sedis</taxon>
        <taxon>Zoopagomycota</taxon>
        <taxon>Kickxellomycotina</taxon>
        <taxon>Kickxellomycetes</taxon>
        <taxon>Kickxellales</taxon>
        <taxon>Kickxellaceae</taxon>
        <taxon>Linderina</taxon>
    </lineage>
</organism>
<dbReference type="Proteomes" id="UP001150603">
    <property type="component" value="Unassembled WGS sequence"/>
</dbReference>
<proteinExistence type="predicted"/>
<keyword evidence="2" id="KW-1185">Reference proteome</keyword>
<accession>A0ACC1JHM0</accession>
<reference evidence="1" key="1">
    <citation type="submission" date="2022-07" db="EMBL/GenBank/DDBJ databases">
        <title>Phylogenomic reconstructions and comparative analyses of Kickxellomycotina fungi.</title>
        <authorList>
            <person name="Reynolds N.K."/>
            <person name="Stajich J.E."/>
            <person name="Barry K."/>
            <person name="Grigoriev I.V."/>
            <person name="Crous P."/>
            <person name="Smith M.E."/>
        </authorList>
    </citation>
    <scope>NUCLEOTIDE SEQUENCE</scope>
    <source>
        <strain evidence="1">NRRL 5244</strain>
    </source>
</reference>
<gene>
    <name evidence="1" type="ORF">FBU59_000199</name>
</gene>
<name>A0ACC1JHM0_9FUNG</name>
<sequence length="313" mass="35761">MATVALTFEAVPWMREAFIKYGKTRTATSTGSTALLDRLSRATVPKNMFAQFYAIGVIISAALTIDFSNWYQFKARPMTVDVPEEFYFRFYMRFESWLFGATRESFIDGPTSALLLAMGMYNVHVILRLYETVNHQPASKAQMHVGHYLVGLVHYVFAPLGIIGDAIYAPGWVPANSYLVLTGMAIFAYASVHQWRCHHILYRLRFQSLREERERSEQEAEATAAKSTDMQTAYVIPTGDLFNYVSCPHYLCEILVYVSLWLVTSCQSTTILVITIWSAVNLGITAKESQQWYKATFGEKFPRNRRALIPFVW</sequence>